<evidence type="ECO:0000256" key="6">
    <source>
        <dbReference type="RuleBase" id="RU365102"/>
    </source>
</evidence>
<dbReference type="EMBL" id="FRAJ01000006">
    <property type="protein sequence ID" value="SHJ93549.1"/>
    <property type="molecule type" value="Genomic_DNA"/>
</dbReference>
<reference evidence="7 8" key="1">
    <citation type="submission" date="2016-11" db="EMBL/GenBank/DDBJ databases">
        <authorList>
            <person name="Jaros S."/>
            <person name="Januszkiewicz K."/>
            <person name="Wedrychowicz H."/>
        </authorList>
    </citation>
    <scope>NUCLEOTIDE SEQUENCE [LARGE SCALE GENOMIC DNA]</scope>
    <source>
        <strain evidence="7 8">DSM 14501</strain>
    </source>
</reference>
<protein>
    <recommendedName>
        <fullName evidence="6">GDT1 family protein</fullName>
    </recommendedName>
</protein>
<evidence type="ECO:0000256" key="5">
    <source>
        <dbReference type="ARBA" id="ARBA00023136"/>
    </source>
</evidence>
<organism evidence="7 8">
    <name type="scientific">Caminicella sporogenes DSM 14501</name>
    <dbReference type="NCBI Taxonomy" id="1121266"/>
    <lineage>
        <taxon>Bacteria</taxon>
        <taxon>Bacillati</taxon>
        <taxon>Bacillota</taxon>
        <taxon>Clostridia</taxon>
        <taxon>Peptostreptococcales</taxon>
        <taxon>Caminicellaceae</taxon>
        <taxon>Caminicella</taxon>
    </lineage>
</organism>
<sequence length="89" mass="9743">MWKIIITSFWLVFLAELGDKTQIQTMMLASQTKSYFGVFIGASLALILSVLLGIIASTFITKYISHNIIQFTAGSAFIVIGVLTLLGKI</sequence>
<dbReference type="Proteomes" id="UP000184082">
    <property type="component" value="Unassembled WGS sequence"/>
</dbReference>
<keyword evidence="5 6" id="KW-0472">Membrane</keyword>
<comment type="caution">
    <text evidence="6">Lacks conserved residue(s) required for the propagation of feature annotation.</text>
</comment>
<dbReference type="PANTHER" id="PTHR12608">
    <property type="entry name" value="TRANSMEMBRANE PROTEIN HTP-1 RELATED"/>
    <property type="match status" value="1"/>
</dbReference>
<feature type="transmembrane region" description="Helical" evidence="6">
    <location>
        <begin position="68"/>
        <end position="87"/>
    </location>
</feature>
<comment type="similarity">
    <text evidence="2 6">Belongs to the GDT1 family.</text>
</comment>
<dbReference type="GO" id="GO:0046873">
    <property type="term" value="F:metal ion transmembrane transporter activity"/>
    <property type="evidence" value="ECO:0007669"/>
    <property type="project" value="InterPro"/>
</dbReference>
<gene>
    <name evidence="7" type="ORF">SAMN02745883_00832</name>
</gene>
<dbReference type="PANTHER" id="PTHR12608:SF1">
    <property type="entry name" value="TRANSMEMBRANE PROTEIN 165"/>
    <property type="match status" value="1"/>
</dbReference>
<comment type="subcellular location">
    <subcellularLocation>
        <location evidence="1 6">Membrane</location>
        <topology evidence="1 6">Multi-pass membrane protein</topology>
    </subcellularLocation>
</comment>
<dbReference type="STRING" id="1121266.SAMN02745883_00832"/>
<evidence type="ECO:0000256" key="4">
    <source>
        <dbReference type="ARBA" id="ARBA00022989"/>
    </source>
</evidence>
<dbReference type="AlphaFoldDB" id="A0A1M6ND59"/>
<proteinExistence type="inferred from homology"/>
<evidence type="ECO:0000256" key="1">
    <source>
        <dbReference type="ARBA" id="ARBA00004141"/>
    </source>
</evidence>
<accession>A0A1M6ND59</accession>
<dbReference type="GO" id="GO:0016020">
    <property type="term" value="C:membrane"/>
    <property type="evidence" value="ECO:0007669"/>
    <property type="project" value="UniProtKB-SubCell"/>
</dbReference>
<name>A0A1M6ND59_9FIRM</name>
<keyword evidence="3 6" id="KW-0812">Transmembrane</keyword>
<evidence type="ECO:0000313" key="7">
    <source>
        <dbReference type="EMBL" id="SHJ93549.1"/>
    </source>
</evidence>
<evidence type="ECO:0000256" key="2">
    <source>
        <dbReference type="ARBA" id="ARBA00009190"/>
    </source>
</evidence>
<dbReference type="Pfam" id="PF01169">
    <property type="entry name" value="GDT1"/>
    <property type="match status" value="1"/>
</dbReference>
<dbReference type="InterPro" id="IPR001727">
    <property type="entry name" value="GDT1-like"/>
</dbReference>
<evidence type="ECO:0000313" key="8">
    <source>
        <dbReference type="Proteomes" id="UP000184082"/>
    </source>
</evidence>
<feature type="transmembrane region" description="Helical" evidence="6">
    <location>
        <begin position="34"/>
        <end position="56"/>
    </location>
</feature>
<dbReference type="RefSeq" id="WP_072966120.1">
    <property type="nucleotide sequence ID" value="NZ_FRAJ01000006.1"/>
</dbReference>
<keyword evidence="8" id="KW-1185">Reference proteome</keyword>
<keyword evidence="4 6" id="KW-1133">Transmembrane helix</keyword>
<evidence type="ECO:0000256" key="3">
    <source>
        <dbReference type="ARBA" id="ARBA00022692"/>
    </source>
</evidence>